<dbReference type="AlphaFoldDB" id="A0A0K8MF77"/>
<dbReference type="SUPFAM" id="SSF53474">
    <property type="entry name" value="alpha/beta-Hydrolases"/>
    <property type="match status" value="1"/>
</dbReference>
<dbReference type="PANTHER" id="PTHR48081">
    <property type="entry name" value="AB HYDROLASE SUPERFAMILY PROTEIN C4A8.06C"/>
    <property type="match status" value="1"/>
</dbReference>
<gene>
    <name evidence="3" type="ORF">FFIC_030170</name>
</gene>
<proteinExistence type="predicted"/>
<dbReference type="EMBL" id="DF967980">
    <property type="protein sequence ID" value="GAO99137.1"/>
    <property type="molecule type" value="Genomic_DNA"/>
</dbReference>
<dbReference type="InterPro" id="IPR029058">
    <property type="entry name" value="AB_hydrolase_fold"/>
</dbReference>
<reference evidence="3 4" key="1">
    <citation type="journal article" date="2015" name="BMC Genomics">
        <title>Comparative genomics of Fructobacillus spp. and Leuconostoc spp. reveals niche-specific evolution of Fructobacillus spp.</title>
        <authorList>
            <person name="Endo A."/>
            <person name="Tanizawa Y."/>
            <person name="Tanaka N."/>
            <person name="Maeno S."/>
            <person name="Kumar H."/>
            <person name="Shiwa Y."/>
            <person name="Okada S."/>
            <person name="Yoshikawa H."/>
            <person name="Dicks L."/>
            <person name="Nakagawa J."/>
            <person name="Arita M."/>
        </authorList>
    </citation>
    <scope>NUCLEOTIDE SEQUENCE [LARGE SCALE GENOMIC DNA]</scope>
    <source>
        <strain evidence="3 4">JCM 12225</strain>
    </source>
</reference>
<sequence>MLFKDAKVEFENVVVPDTVEKQLVDLQYGQEDYQKYDLYLPKKQSSLPIILDLQGGGLIRGRKSTSKLGPSLKFTAAGYAVASMNYSLISEWSFSFPKQVAEIRLVLAALKKQAEEHHLDDTKVILVGESSGAQLALLTAATLSAGVKLGRLKQVEPELKTLPNVAKVIANYGPYEFDRFAAQFKSDNLEPKYQESGKQNSFEGLALGGLAVNENPIGVSQANPANYFTKAMPPILAYAGTADVVVPHEQSQEMIERYREMTGNSATLRLIDGGHHGITDYDTPKIYQEKLTFLEQ</sequence>
<dbReference type="Proteomes" id="UP000253891">
    <property type="component" value="Unassembled WGS sequence"/>
</dbReference>
<keyword evidence="4" id="KW-1185">Reference proteome</keyword>
<dbReference type="InterPro" id="IPR050300">
    <property type="entry name" value="GDXG_lipolytic_enzyme"/>
</dbReference>
<name>A0A0K8MF77_9LACO</name>
<protein>
    <submittedName>
        <fullName evidence="3">Esterase/lipase</fullName>
    </submittedName>
</protein>
<dbReference type="InterPro" id="IPR049492">
    <property type="entry name" value="BD-FAE-like_dom"/>
</dbReference>
<evidence type="ECO:0000259" key="2">
    <source>
        <dbReference type="Pfam" id="PF20434"/>
    </source>
</evidence>
<dbReference type="Gene3D" id="3.40.50.1820">
    <property type="entry name" value="alpha/beta hydrolase"/>
    <property type="match status" value="1"/>
</dbReference>
<evidence type="ECO:0000313" key="4">
    <source>
        <dbReference type="Proteomes" id="UP000253891"/>
    </source>
</evidence>
<dbReference type="STRING" id="157463.GCA_001047075_00041"/>
<dbReference type="Pfam" id="PF20434">
    <property type="entry name" value="BD-FAE"/>
    <property type="match status" value="1"/>
</dbReference>
<keyword evidence="1" id="KW-0378">Hydrolase</keyword>
<dbReference type="GO" id="GO:0016787">
    <property type="term" value="F:hydrolase activity"/>
    <property type="evidence" value="ECO:0007669"/>
    <property type="project" value="UniProtKB-KW"/>
</dbReference>
<accession>A0A0K8MF77</accession>
<evidence type="ECO:0000313" key="3">
    <source>
        <dbReference type="EMBL" id="GAO99137.1"/>
    </source>
</evidence>
<dbReference type="OrthoDB" id="9815425at2"/>
<feature type="domain" description="BD-FAE-like" evidence="2">
    <location>
        <begin position="37"/>
        <end position="256"/>
    </location>
</feature>
<organism evidence="3 4">
    <name type="scientific">Fructobacillus ficulneus</name>
    <dbReference type="NCBI Taxonomy" id="157463"/>
    <lineage>
        <taxon>Bacteria</taxon>
        <taxon>Bacillati</taxon>
        <taxon>Bacillota</taxon>
        <taxon>Bacilli</taxon>
        <taxon>Lactobacillales</taxon>
        <taxon>Lactobacillaceae</taxon>
        <taxon>Fructobacillus</taxon>
    </lineage>
</organism>
<dbReference type="RefSeq" id="WP_061992571.1">
    <property type="nucleotide sequence ID" value="NZ_DF967980.1"/>
</dbReference>
<evidence type="ECO:0000256" key="1">
    <source>
        <dbReference type="ARBA" id="ARBA00022801"/>
    </source>
</evidence>